<keyword evidence="9" id="KW-0732">Signal</keyword>
<gene>
    <name evidence="11" type="primary">cyc1</name>
    <name evidence="11" type="ORF">AOPFMNJM_0499</name>
</gene>
<name>A0ABQ4SPP9_9HYPH</name>
<evidence type="ECO:0000256" key="4">
    <source>
        <dbReference type="ARBA" id="ARBA00022723"/>
    </source>
</evidence>
<dbReference type="PANTHER" id="PTHR33751:SF9">
    <property type="entry name" value="CYTOCHROME C4"/>
    <property type="match status" value="1"/>
</dbReference>
<evidence type="ECO:0000256" key="1">
    <source>
        <dbReference type="ARBA" id="ARBA00004418"/>
    </source>
</evidence>
<evidence type="ECO:0000256" key="2">
    <source>
        <dbReference type="ARBA" id="ARBA00022448"/>
    </source>
</evidence>
<organism evidence="11 12">
    <name type="scientific">Methylobacterium jeotgali</name>
    <dbReference type="NCBI Taxonomy" id="381630"/>
    <lineage>
        <taxon>Bacteria</taxon>
        <taxon>Pseudomonadati</taxon>
        <taxon>Pseudomonadota</taxon>
        <taxon>Alphaproteobacteria</taxon>
        <taxon>Hyphomicrobiales</taxon>
        <taxon>Methylobacteriaceae</taxon>
        <taxon>Methylobacterium</taxon>
    </lineage>
</organism>
<keyword evidence="3 8" id="KW-0349">Heme</keyword>
<dbReference type="PANTHER" id="PTHR33751">
    <property type="entry name" value="CBB3-TYPE CYTOCHROME C OXIDASE SUBUNIT FIXP"/>
    <property type="match status" value="1"/>
</dbReference>
<dbReference type="Pfam" id="PF00034">
    <property type="entry name" value="Cytochrom_C"/>
    <property type="match status" value="1"/>
</dbReference>
<keyword evidence="7 8" id="KW-0408">Iron</keyword>
<evidence type="ECO:0000313" key="12">
    <source>
        <dbReference type="Proteomes" id="UP001055102"/>
    </source>
</evidence>
<dbReference type="PROSITE" id="PS51007">
    <property type="entry name" value="CYTC"/>
    <property type="match status" value="1"/>
</dbReference>
<dbReference type="PIRSF" id="PIRSF000005">
    <property type="entry name" value="Cytochrome_c4"/>
    <property type="match status" value="1"/>
</dbReference>
<evidence type="ECO:0000256" key="5">
    <source>
        <dbReference type="ARBA" id="ARBA00022764"/>
    </source>
</evidence>
<sequence length="202" mass="21684">MRLLVGLSALILLDSIGVPVCAQPATEQLSICLSCHGENGTSQAEHVPSLGAQKSDYVVAQLLMFREKQRIAPPMNDMAANLSDDDLQSLAEAISKLPAPETSAPIEAKAAEEARALIARYRCGSCHGADLAGQGQIPRVAGQREDYLTAALEGYKSNARPGYEPAMNEVSRDIKDEHIPVLARYLAQYRSEQSTAGQVPKP</sequence>
<evidence type="ECO:0000256" key="8">
    <source>
        <dbReference type="PROSITE-ProRule" id="PRU00433"/>
    </source>
</evidence>
<keyword evidence="12" id="KW-1185">Reference proteome</keyword>
<evidence type="ECO:0000313" key="11">
    <source>
        <dbReference type="EMBL" id="GJE05201.1"/>
    </source>
</evidence>
<dbReference type="Proteomes" id="UP001055102">
    <property type="component" value="Unassembled WGS sequence"/>
</dbReference>
<keyword evidence="2" id="KW-0813">Transport</keyword>
<evidence type="ECO:0000256" key="7">
    <source>
        <dbReference type="ARBA" id="ARBA00023004"/>
    </source>
</evidence>
<comment type="caution">
    <text evidence="11">The sequence shown here is derived from an EMBL/GenBank/DDBJ whole genome shotgun (WGS) entry which is preliminary data.</text>
</comment>
<dbReference type="InterPro" id="IPR024167">
    <property type="entry name" value="Cytochrome_c4-like"/>
</dbReference>
<keyword evidence="4 8" id="KW-0479">Metal-binding</keyword>
<protein>
    <submittedName>
        <fullName evidence="11">Cytochrome c-552</fullName>
    </submittedName>
</protein>
<dbReference type="InterPro" id="IPR036909">
    <property type="entry name" value="Cyt_c-like_dom_sf"/>
</dbReference>
<evidence type="ECO:0000256" key="3">
    <source>
        <dbReference type="ARBA" id="ARBA00022617"/>
    </source>
</evidence>
<comment type="subcellular location">
    <subcellularLocation>
        <location evidence="1">Periplasm</location>
    </subcellularLocation>
</comment>
<feature type="domain" description="Cytochrome c" evidence="10">
    <location>
        <begin position="109"/>
        <end position="190"/>
    </location>
</feature>
<dbReference type="InterPro" id="IPR009056">
    <property type="entry name" value="Cyt_c-like_dom"/>
</dbReference>
<proteinExistence type="predicted"/>
<dbReference type="EMBL" id="BPQR01000009">
    <property type="protein sequence ID" value="GJE05201.1"/>
    <property type="molecule type" value="Genomic_DNA"/>
</dbReference>
<evidence type="ECO:0000256" key="6">
    <source>
        <dbReference type="ARBA" id="ARBA00022982"/>
    </source>
</evidence>
<evidence type="ECO:0000256" key="9">
    <source>
        <dbReference type="SAM" id="SignalP"/>
    </source>
</evidence>
<feature type="chain" id="PRO_5047086606" evidence="9">
    <location>
        <begin position="23"/>
        <end position="202"/>
    </location>
</feature>
<feature type="signal peptide" evidence="9">
    <location>
        <begin position="1"/>
        <end position="22"/>
    </location>
</feature>
<dbReference type="InterPro" id="IPR050597">
    <property type="entry name" value="Cytochrome_c_Oxidase_Subunit"/>
</dbReference>
<reference evidence="11" key="1">
    <citation type="journal article" date="2021" name="Front. Microbiol.">
        <title>Comprehensive Comparative Genomics and Phenotyping of Methylobacterium Species.</title>
        <authorList>
            <person name="Alessa O."/>
            <person name="Ogura Y."/>
            <person name="Fujitani Y."/>
            <person name="Takami H."/>
            <person name="Hayashi T."/>
            <person name="Sahin N."/>
            <person name="Tani A."/>
        </authorList>
    </citation>
    <scope>NUCLEOTIDE SEQUENCE</scope>
    <source>
        <strain evidence="11">LMG 23639</strain>
    </source>
</reference>
<keyword evidence="6" id="KW-0249">Electron transport</keyword>
<dbReference type="SUPFAM" id="SSF46626">
    <property type="entry name" value="Cytochrome c"/>
    <property type="match status" value="2"/>
</dbReference>
<dbReference type="RefSeq" id="WP_238247143.1">
    <property type="nucleotide sequence ID" value="NZ_BPQR01000009.1"/>
</dbReference>
<accession>A0ABQ4SPP9</accession>
<reference evidence="11" key="2">
    <citation type="submission" date="2021-08" db="EMBL/GenBank/DDBJ databases">
        <authorList>
            <person name="Tani A."/>
            <person name="Ola A."/>
            <person name="Ogura Y."/>
            <person name="Katsura K."/>
            <person name="Hayashi T."/>
        </authorList>
    </citation>
    <scope>NUCLEOTIDE SEQUENCE</scope>
    <source>
        <strain evidence="11">LMG 23639</strain>
    </source>
</reference>
<dbReference type="Gene3D" id="1.10.760.10">
    <property type="entry name" value="Cytochrome c-like domain"/>
    <property type="match status" value="2"/>
</dbReference>
<evidence type="ECO:0000259" key="10">
    <source>
        <dbReference type="PROSITE" id="PS51007"/>
    </source>
</evidence>
<keyword evidence="5" id="KW-0574">Periplasm</keyword>